<evidence type="ECO:0000313" key="11">
    <source>
        <dbReference type="Proteomes" id="UP000593578"/>
    </source>
</evidence>
<gene>
    <name evidence="10" type="ORF">Gorai_023368</name>
</gene>
<dbReference type="SUPFAM" id="SSF53335">
    <property type="entry name" value="S-adenosyl-L-methionine-dependent methyltransferases"/>
    <property type="match status" value="1"/>
</dbReference>
<evidence type="ECO:0000256" key="1">
    <source>
        <dbReference type="ARBA" id="ARBA00004167"/>
    </source>
</evidence>
<keyword evidence="3 7" id="KW-0812">Transmembrane</keyword>
<dbReference type="EMBL" id="JABEZZ010000002">
    <property type="protein sequence ID" value="MBA0581183.1"/>
    <property type="molecule type" value="Genomic_DNA"/>
</dbReference>
<dbReference type="Pfam" id="PF13839">
    <property type="entry name" value="PC-Esterase"/>
    <property type="match status" value="1"/>
</dbReference>
<dbReference type="PANTHER" id="PTHR34208:SF5">
    <property type="entry name" value="OS01G0144000 PROTEIN"/>
    <property type="match status" value="1"/>
</dbReference>
<keyword evidence="5 7" id="KW-1133">Transmembrane helix</keyword>
<dbReference type="Gene3D" id="3.40.50.150">
    <property type="entry name" value="Vaccinia Virus protein VP39"/>
    <property type="match status" value="1"/>
</dbReference>
<evidence type="ECO:0000256" key="5">
    <source>
        <dbReference type="ARBA" id="ARBA00022989"/>
    </source>
</evidence>
<dbReference type="InterPro" id="IPR025846">
    <property type="entry name" value="TBL_N"/>
</dbReference>
<dbReference type="GO" id="GO:0045488">
    <property type="term" value="P:pectin metabolic process"/>
    <property type="evidence" value="ECO:0007669"/>
    <property type="project" value="InterPro"/>
</dbReference>
<comment type="caution">
    <text evidence="10">The sequence shown here is derived from an EMBL/GenBank/DDBJ whole genome shotgun (WGS) entry which is preliminary data.</text>
</comment>
<dbReference type="InterPro" id="IPR029063">
    <property type="entry name" value="SAM-dependent_MTases_sf"/>
</dbReference>
<evidence type="ECO:0000256" key="7">
    <source>
        <dbReference type="SAM" id="Phobius"/>
    </source>
</evidence>
<name>A0A7J8NW69_GOSRA</name>
<evidence type="ECO:0000256" key="6">
    <source>
        <dbReference type="ARBA" id="ARBA00023136"/>
    </source>
</evidence>
<protein>
    <recommendedName>
        <fullName evidence="12">Trichome birefringence-like N-terminal domain-containing protein</fullName>
    </recommendedName>
</protein>
<comment type="similarity">
    <text evidence="2">Belongs to the PC-esterase family. TBL subfamily.</text>
</comment>
<evidence type="ECO:0008006" key="12">
    <source>
        <dbReference type="Google" id="ProtNLM"/>
    </source>
</evidence>
<evidence type="ECO:0000313" key="10">
    <source>
        <dbReference type="EMBL" id="MBA0581183.1"/>
    </source>
</evidence>
<keyword evidence="4" id="KW-0735">Signal-anchor</keyword>
<evidence type="ECO:0000256" key="4">
    <source>
        <dbReference type="ARBA" id="ARBA00022968"/>
    </source>
</evidence>
<dbReference type="InterPro" id="IPR026057">
    <property type="entry name" value="TBL_C"/>
</dbReference>
<feature type="transmembrane region" description="Helical" evidence="7">
    <location>
        <begin position="217"/>
        <end position="235"/>
    </location>
</feature>
<feature type="domain" description="Trichome birefringence-like C-terminal" evidence="8">
    <location>
        <begin position="364"/>
        <end position="480"/>
    </location>
</feature>
<dbReference type="PANTHER" id="PTHR34208">
    <property type="entry name" value="S-ADENOSYL-L-METHIONINE-DEPENDENT METHYLTRANSFERASE-RELATED"/>
    <property type="match status" value="1"/>
</dbReference>
<accession>A0A7J8NW69</accession>
<evidence type="ECO:0000256" key="3">
    <source>
        <dbReference type="ARBA" id="ARBA00022692"/>
    </source>
</evidence>
<organism evidence="10 11">
    <name type="scientific">Gossypium raimondii</name>
    <name type="common">Peruvian cotton</name>
    <name type="synonym">Gossypium klotzschianum subsp. raimondii</name>
    <dbReference type="NCBI Taxonomy" id="29730"/>
    <lineage>
        <taxon>Eukaryota</taxon>
        <taxon>Viridiplantae</taxon>
        <taxon>Streptophyta</taxon>
        <taxon>Embryophyta</taxon>
        <taxon>Tracheophyta</taxon>
        <taxon>Spermatophyta</taxon>
        <taxon>Magnoliopsida</taxon>
        <taxon>eudicotyledons</taxon>
        <taxon>Gunneridae</taxon>
        <taxon>Pentapetalae</taxon>
        <taxon>rosids</taxon>
        <taxon>malvids</taxon>
        <taxon>Malvales</taxon>
        <taxon>Malvaceae</taxon>
        <taxon>Malvoideae</taxon>
        <taxon>Gossypium</taxon>
    </lineage>
</organism>
<sequence length="480" mass="54110">MLECPFPKRKDEEVRTAHFDEFAGGSSCTLEVQRALPVLKKAYGDSMHKVLHVGPDTCSVVSKLLKEDDTQAWGVEPYDLDDADAGCKSLVHKGIVRVADIKFPLPYRAKSFSLVIVSDALDYLSPRYLNRTLPELARVSSDGVIIFSGYLGQQRAKVTELSKFGRPAKYRSSTWWIRYFVETKLEENEAAANKFEQASTKRLTIAAMATANMLSSLFPLFSLVCFISIFCLLSLSKKASISSSSPTYPHFHLVKPTMVTGNIEPNATSGSNPYTSSSSSCDYSDGSWIHDPDVRFDRYDSSCKEIFKGWNCILNKKSNGRDIVKWRWKPRNCHLPPFDPLKFLHTYRDTNIGILISHEILKLEKVRAKLNCFVGFVGDSLNRNMFVSLFCALRRVAGDVKKWRPSGADRGFTFLHYNLTIAYHRTNLLARYGSWSANSNGGKLEDLGYKEGYRVDVDIPEGTWEKAPGFHDILIFNTGH</sequence>
<dbReference type="InterPro" id="IPR044689">
    <property type="entry name" value="CGR2/3"/>
</dbReference>
<dbReference type="Pfam" id="PF14416">
    <property type="entry name" value="PMR5N"/>
    <property type="match status" value="1"/>
</dbReference>
<dbReference type="AlphaFoldDB" id="A0A7J8NW69"/>
<reference evidence="10 11" key="1">
    <citation type="journal article" date="2019" name="Genome Biol. Evol.">
        <title>Insights into the evolution of the New World diploid cottons (Gossypium, subgenus Houzingenia) based on genome sequencing.</title>
        <authorList>
            <person name="Grover C.E."/>
            <person name="Arick M.A. 2nd"/>
            <person name="Thrash A."/>
            <person name="Conover J.L."/>
            <person name="Sanders W.S."/>
            <person name="Peterson D.G."/>
            <person name="Frelichowski J.E."/>
            <person name="Scheffler J.A."/>
            <person name="Scheffler B.E."/>
            <person name="Wendel J.F."/>
        </authorList>
    </citation>
    <scope>NUCLEOTIDE SEQUENCE [LARGE SCALE GENOMIC DNA]</scope>
    <source>
        <strain evidence="10">8</strain>
        <tissue evidence="10">Leaf</tissue>
    </source>
</reference>
<evidence type="ECO:0000259" key="8">
    <source>
        <dbReference type="Pfam" id="PF13839"/>
    </source>
</evidence>
<proteinExistence type="inferred from homology"/>
<evidence type="ECO:0000259" key="9">
    <source>
        <dbReference type="Pfam" id="PF14416"/>
    </source>
</evidence>
<keyword evidence="6 7" id="KW-0472">Membrane</keyword>
<dbReference type="GO" id="GO:0008168">
    <property type="term" value="F:methyltransferase activity"/>
    <property type="evidence" value="ECO:0007669"/>
    <property type="project" value="InterPro"/>
</dbReference>
<evidence type="ECO:0000256" key="2">
    <source>
        <dbReference type="ARBA" id="ARBA00007727"/>
    </source>
</evidence>
<feature type="domain" description="Trichome birefringence-like N-terminal" evidence="9">
    <location>
        <begin position="280"/>
        <end position="334"/>
    </location>
</feature>
<dbReference type="Proteomes" id="UP000593578">
    <property type="component" value="Unassembled WGS sequence"/>
</dbReference>
<dbReference type="GO" id="GO:0016020">
    <property type="term" value="C:membrane"/>
    <property type="evidence" value="ECO:0007669"/>
    <property type="project" value="UniProtKB-SubCell"/>
</dbReference>
<comment type="subcellular location">
    <subcellularLocation>
        <location evidence="1">Membrane</location>
        <topology evidence="1">Single-pass membrane protein</topology>
    </subcellularLocation>
</comment>